<evidence type="ECO:0000259" key="6">
    <source>
        <dbReference type="Pfam" id="PF04932"/>
    </source>
</evidence>
<evidence type="ECO:0000256" key="4">
    <source>
        <dbReference type="ARBA" id="ARBA00023136"/>
    </source>
</evidence>
<feature type="transmembrane region" description="Helical" evidence="5">
    <location>
        <begin position="428"/>
        <end position="446"/>
    </location>
</feature>
<organism evidence="7 8">
    <name type="scientific">Cohnella abietis</name>
    <dbReference type="NCBI Taxonomy" id="2507935"/>
    <lineage>
        <taxon>Bacteria</taxon>
        <taxon>Bacillati</taxon>
        <taxon>Bacillota</taxon>
        <taxon>Bacilli</taxon>
        <taxon>Bacillales</taxon>
        <taxon>Paenibacillaceae</taxon>
        <taxon>Cohnella</taxon>
    </lineage>
</organism>
<feature type="transmembrane region" description="Helical" evidence="5">
    <location>
        <begin position="404"/>
        <end position="422"/>
    </location>
</feature>
<feature type="transmembrane region" description="Helical" evidence="5">
    <location>
        <begin position="68"/>
        <end position="90"/>
    </location>
</feature>
<feature type="transmembrane region" description="Helical" evidence="5">
    <location>
        <begin position="12"/>
        <end position="29"/>
    </location>
</feature>
<dbReference type="InterPro" id="IPR007016">
    <property type="entry name" value="O-antigen_ligase-rel_domated"/>
</dbReference>
<dbReference type="GO" id="GO:0016020">
    <property type="term" value="C:membrane"/>
    <property type="evidence" value="ECO:0007669"/>
    <property type="project" value="UniProtKB-SubCell"/>
</dbReference>
<evidence type="ECO:0000256" key="2">
    <source>
        <dbReference type="ARBA" id="ARBA00022692"/>
    </source>
</evidence>
<dbReference type="PANTHER" id="PTHR37422">
    <property type="entry name" value="TEICHURONIC ACID BIOSYNTHESIS PROTEIN TUAE"/>
    <property type="match status" value="1"/>
</dbReference>
<evidence type="ECO:0000256" key="1">
    <source>
        <dbReference type="ARBA" id="ARBA00004141"/>
    </source>
</evidence>
<feature type="transmembrane region" description="Helical" evidence="5">
    <location>
        <begin position="134"/>
        <end position="157"/>
    </location>
</feature>
<dbReference type="PANTHER" id="PTHR37422:SF17">
    <property type="entry name" value="O-ANTIGEN LIGASE"/>
    <property type="match status" value="1"/>
</dbReference>
<name>A0A3T1D114_9BACL</name>
<evidence type="ECO:0000256" key="5">
    <source>
        <dbReference type="SAM" id="Phobius"/>
    </source>
</evidence>
<feature type="transmembrane region" description="Helical" evidence="5">
    <location>
        <begin position="194"/>
        <end position="213"/>
    </location>
</feature>
<accession>A0A3T1D114</accession>
<evidence type="ECO:0000313" key="8">
    <source>
        <dbReference type="Proteomes" id="UP000289856"/>
    </source>
</evidence>
<gene>
    <name evidence="7" type="ORF">KCTCHS21_11890</name>
</gene>
<protein>
    <recommendedName>
        <fullName evidence="6">O-antigen ligase-related domain-containing protein</fullName>
    </recommendedName>
</protein>
<dbReference type="RefSeq" id="WP_130605841.1">
    <property type="nucleotide sequence ID" value="NZ_AP019400.1"/>
</dbReference>
<proteinExistence type="predicted"/>
<evidence type="ECO:0000256" key="3">
    <source>
        <dbReference type="ARBA" id="ARBA00022989"/>
    </source>
</evidence>
<feature type="transmembrane region" description="Helical" evidence="5">
    <location>
        <begin position="35"/>
        <end position="56"/>
    </location>
</feature>
<dbReference type="Proteomes" id="UP000289856">
    <property type="component" value="Chromosome"/>
</dbReference>
<keyword evidence="8" id="KW-1185">Reference proteome</keyword>
<evidence type="ECO:0000313" key="7">
    <source>
        <dbReference type="EMBL" id="BBI31790.1"/>
    </source>
</evidence>
<feature type="transmembrane region" description="Helical" evidence="5">
    <location>
        <begin position="242"/>
        <end position="259"/>
    </location>
</feature>
<feature type="transmembrane region" description="Helical" evidence="5">
    <location>
        <begin position="220"/>
        <end position="236"/>
    </location>
</feature>
<keyword evidence="2 5" id="KW-0812">Transmembrane</keyword>
<dbReference type="AlphaFoldDB" id="A0A3T1D114"/>
<keyword evidence="4 5" id="KW-0472">Membrane</keyword>
<dbReference type="Pfam" id="PF04932">
    <property type="entry name" value="Wzy_C"/>
    <property type="match status" value="1"/>
</dbReference>
<feature type="transmembrane region" description="Helical" evidence="5">
    <location>
        <begin position="370"/>
        <end position="392"/>
    </location>
</feature>
<dbReference type="InterPro" id="IPR051533">
    <property type="entry name" value="WaaL-like"/>
</dbReference>
<feature type="transmembrane region" description="Helical" evidence="5">
    <location>
        <begin position="102"/>
        <end position="122"/>
    </location>
</feature>
<sequence length="477" mass="53994">MGTNKSGFVEKAIIYTYLLLLPFNSGLLRESLHSLSSSVSFIPHLLGIGLMAILIYSKKREYRPSDIVKKMIIIILLLNLSSLIMAIIQFKDLGTVFGRNTIVAATPHIMYYLQIMLAIVYNDYILNQIEIKKVLRVILTSFSVVLAIGYVQILSILSGGGIANSILELLGRLFFTDEVYVARAAKLNLMTPEASTAGAQMAVFIFPLLLALIKHKKMNRVYGIGLLLAYIPIIIFNNSSSGLLGIMICLFCFLFLISYRKKINIWNVRIMLLLTVLLVFLINFDTIKHSDFMERTFLKAVDTENLSTLHRTTSIYTNMQSLKEYPIMGVGNGIQGFYYMKYFPNWGFQSQESTELYYGEAGWPGSGAFVFTYLSAYGAVGLLLLCYAIYLINRNLRKFKNTSYHYIYDFAFIASIGLLFQAYSTLDIIGNFYVIFIISIAALRRIERNPVAINVDEPRHRILDTGFTFQPAVRSIP</sequence>
<reference evidence="7 8" key="1">
    <citation type="submission" date="2019-01" db="EMBL/GenBank/DDBJ databases">
        <title>Complete genome sequence of Cohnella hallensis HS21 isolated from Korean fir (Abies koreana) rhizospheric soil.</title>
        <authorList>
            <person name="Jiang L."/>
            <person name="Kang S.W."/>
            <person name="Kim S."/>
            <person name="Jung J."/>
            <person name="Kim C.Y."/>
            <person name="Kim D.H."/>
            <person name="Kim S.W."/>
            <person name="Lee J."/>
        </authorList>
    </citation>
    <scope>NUCLEOTIDE SEQUENCE [LARGE SCALE GENOMIC DNA]</scope>
    <source>
        <strain evidence="7 8">HS21</strain>
    </source>
</reference>
<dbReference type="KEGG" id="cohn:KCTCHS21_11890"/>
<feature type="domain" description="O-antigen ligase-related" evidence="6">
    <location>
        <begin position="228"/>
        <end position="385"/>
    </location>
</feature>
<dbReference type="EMBL" id="AP019400">
    <property type="protein sequence ID" value="BBI31790.1"/>
    <property type="molecule type" value="Genomic_DNA"/>
</dbReference>
<dbReference type="OrthoDB" id="9806320at2"/>
<keyword evidence="3 5" id="KW-1133">Transmembrane helix</keyword>
<feature type="transmembrane region" description="Helical" evidence="5">
    <location>
        <begin position="266"/>
        <end position="284"/>
    </location>
</feature>
<comment type="subcellular location">
    <subcellularLocation>
        <location evidence="1">Membrane</location>
        <topology evidence="1">Multi-pass membrane protein</topology>
    </subcellularLocation>
</comment>